<reference evidence="1" key="2">
    <citation type="submission" date="2022-01" db="EMBL/GenBank/DDBJ databases">
        <authorList>
            <person name="Yamashiro T."/>
            <person name="Shiraishi A."/>
            <person name="Satake H."/>
            <person name="Nakayama K."/>
        </authorList>
    </citation>
    <scope>NUCLEOTIDE SEQUENCE</scope>
</reference>
<accession>A0ABQ4WRU4</accession>
<dbReference type="Proteomes" id="UP001151760">
    <property type="component" value="Unassembled WGS sequence"/>
</dbReference>
<evidence type="ECO:0000313" key="2">
    <source>
        <dbReference type="Proteomes" id="UP001151760"/>
    </source>
</evidence>
<keyword evidence="2" id="KW-1185">Reference proteome</keyword>
<gene>
    <name evidence="1" type="ORF">Tco_0628971</name>
</gene>
<evidence type="ECO:0000313" key="1">
    <source>
        <dbReference type="EMBL" id="GJS55609.1"/>
    </source>
</evidence>
<dbReference type="EMBL" id="BQNB010008880">
    <property type="protein sequence ID" value="GJS55609.1"/>
    <property type="molecule type" value="Genomic_DNA"/>
</dbReference>
<name>A0ABQ4WRU4_9ASTR</name>
<protein>
    <submittedName>
        <fullName evidence="1">Uncharacterized protein</fullName>
    </submittedName>
</protein>
<sequence length="89" mass="10107">MRGRGPLIMPRDFLLSVSCHLATSRLVNVLETSPLLSERDSLEVDWHIRISLQEFVILPVKELSRKKRVVRSSLVVMDPAGRRSSQLLA</sequence>
<comment type="caution">
    <text evidence="1">The sequence shown here is derived from an EMBL/GenBank/DDBJ whole genome shotgun (WGS) entry which is preliminary data.</text>
</comment>
<proteinExistence type="predicted"/>
<organism evidence="1 2">
    <name type="scientific">Tanacetum coccineum</name>
    <dbReference type="NCBI Taxonomy" id="301880"/>
    <lineage>
        <taxon>Eukaryota</taxon>
        <taxon>Viridiplantae</taxon>
        <taxon>Streptophyta</taxon>
        <taxon>Embryophyta</taxon>
        <taxon>Tracheophyta</taxon>
        <taxon>Spermatophyta</taxon>
        <taxon>Magnoliopsida</taxon>
        <taxon>eudicotyledons</taxon>
        <taxon>Gunneridae</taxon>
        <taxon>Pentapetalae</taxon>
        <taxon>asterids</taxon>
        <taxon>campanulids</taxon>
        <taxon>Asterales</taxon>
        <taxon>Asteraceae</taxon>
        <taxon>Asteroideae</taxon>
        <taxon>Anthemideae</taxon>
        <taxon>Anthemidinae</taxon>
        <taxon>Tanacetum</taxon>
    </lineage>
</organism>
<reference evidence="1" key="1">
    <citation type="journal article" date="2022" name="Int. J. Mol. Sci.">
        <title>Draft Genome of Tanacetum Coccineum: Genomic Comparison of Closely Related Tanacetum-Family Plants.</title>
        <authorList>
            <person name="Yamashiro T."/>
            <person name="Shiraishi A."/>
            <person name="Nakayama K."/>
            <person name="Satake H."/>
        </authorList>
    </citation>
    <scope>NUCLEOTIDE SEQUENCE</scope>
</reference>